<dbReference type="InParanoid" id="A7SLA7"/>
<dbReference type="HOGENOM" id="CLU_744539_0_0_1"/>
<reference evidence="2 3" key="1">
    <citation type="journal article" date="2007" name="Science">
        <title>Sea anemone genome reveals ancestral eumetazoan gene repertoire and genomic organization.</title>
        <authorList>
            <person name="Putnam N.H."/>
            <person name="Srivastava M."/>
            <person name="Hellsten U."/>
            <person name="Dirks B."/>
            <person name="Chapman J."/>
            <person name="Salamov A."/>
            <person name="Terry A."/>
            <person name="Shapiro H."/>
            <person name="Lindquist E."/>
            <person name="Kapitonov V.V."/>
            <person name="Jurka J."/>
            <person name="Genikhovich G."/>
            <person name="Grigoriev I.V."/>
            <person name="Lucas S.M."/>
            <person name="Steele R.E."/>
            <person name="Finnerty J.R."/>
            <person name="Technau U."/>
            <person name="Martindale M.Q."/>
            <person name="Rokhsar D.S."/>
        </authorList>
    </citation>
    <scope>NUCLEOTIDE SEQUENCE [LARGE SCALE GENOMIC DNA]</scope>
    <source>
        <strain evidence="3">CH2 X CH6</strain>
    </source>
</reference>
<dbReference type="PhylomeDB" id="A7SLA7"/>
<keyword evidence="3" id="KW-1185">Reference proteome</keyword>
<protein>
    <submittedName>
        <fullName evidence="2">Uncharacterized protein</fullName>
    </submittedName>
</protein>
<organism evidence="2 3">
    <name type="scientific">Nematostella vectensis</name>
    <name type="common">Starlet sea anemone</name>
    <dbReference type="NCBI Taxonomy" id="45351"/>
    <lineage>
        <taxon>Eukaryota</taxon>
        <taxon>Metazoa</taxon>
        <taxon>Cnidaria</taxon>
        <taxon>Anthozoa</taxon>
        <taxon>Hexacorallia</taxon>
        <taxon>Actiniaria</taxon>
        <taxon>Edwardsiidae</taxon>
        <taxon>Nematostella</taxon>
    </lineage>
</organism>
<feature type="compositionally biased region" description="Polar residues" evidence="1">
    <location>
        <begin position="77"/>
        <end position="94"/>
    </location>
</feature>
<proteinExistence type="predicted"/>
<accession>A7SLA7</accession>
<dbReference type="SUPFAM" id="SSF56672">
    <property type="entry name" value="DNA/RNA polymerases"/>
    <property type="match status" value="1"/>
</dbReference>
<dbReference type="eggNOG" id="KOG0017">
    <property type="taxonomic scope" value="Eukaryota"/>
</dbReference>
<name>A7SLA7_NEMVE</name>
<sequence>MWKIFKAEISEVLNIDLSPPTNHGNQPTQVTDSNRLPDLTTTIASSEANTPAPDPLHVDTVARPHTGGAIAPYDLANNISPQPAQQHSLPSQVANEPSYLRDLNGYRIPFEKYPSSVVLPNNKSVLAHSDFVDQAILDLIQARSVLEVNHPPYVVNPLTVSVNSENKCRLILDLRHVNKCIAKTKFKMEDALRHWRSQGIPIVLYLDDGVVCLPTFSQVQRASCIIQQDPASAGVVVNDQKSVWIPQQSLEWLGILLDLDSNVVSIPIRGINGLIKALNSLRAKFPFVTPREVASVTGKIVSLETGVGNIAFLMSKFLQSFVKLHGDQWDLIFDFSAYKYSLECSREIEFWLVLVVYLDARFSLSTRITNAP</sequence>
<gene>
    <name evidence="2" type="ORF">NEMVEDRAFT_v1g214037</name>
</gene>
<evidence type="ECO:0000313" key="2">
    <source>
        <dbReference type="EMBL" id="EDO35485.1"/>
    </source>
</evidence>
<dbReference type="Proteomes" id="UP000001593">
    <property type="component" value="Unassembled WGS sequence"/>
</dbReference>
<dbReference type="EMBL" id="DS469697">
    <property type="protein sequence ID" value="EDO35485.1"/>
    <property type="molecule type" value="Genomic_DNA"/>
</dbReference>
<feature type="region of interest" description="Disordered" evidence="1">
    <location>
        <begin position="62"/>
        <end position="94"/>
    </location>
</feature>
<dbReference type="Gene3D" id="3.30.70.270">
    <property type="match status" value="1"/>
</dbReference>
<dbReference type="InterPro" id="IPR052055">
    <property type="entry name" value="Hepadnavirus_pol/RT"/>
</dbReference>
<dbReference type="InterPro" id="IPR043502">
    <property type="entry name" value="DNA/RNA_pol_sf"/>
</dbReference>
<dbReference type="AlphaFoldDB" id="A7SLA7"/>
<dbReference type="PANTHER" id="PTHR33050">
    <property type="entry name" value="REVERSE TRANSCRIPTASE DOMAIN-CONTAINING PROTEIN"/>
    <property type="match status" value="1"/>
</dbReference>
<evidence type="ECO:0000313" key="3">
    <source>
        <dbReference type="Proteomes" id="UP000001593"/>
    </source>
</evidence>
<dbReference type="OMA" id="LMADECG"/>
<dbReference type="PANTHER" id="PTHR33050:SF7">
    <property type="entry name" value="RIBONUCLEASE H"/>
    <property type="match status" value="1"/>
</dbReference>
<evidence type="ECO:0000256" key="1">
    <source>
        <dbReference type="SAM" id="MobiDB-lite"/>
    </source>
</evidence>
<dbReference type="InterPro" id="IPR043128">
    <property type="entry name" value="Rev_trsase/Diguanyl_cyclase"/>
</dbReference>